<sequence length="142" mass="14732">MDVEAEDLRLLTEIGFIALGAGLNGQAGLVFEGVAAVRPEAEAGFIGRALVRLALGDAAGAVEILRKAPPSDAVTTYLGMAYARWGAKDEARACLASVANSVAPPTTSRSPVRCSRRSTPRSEAAIRPGPRLPGGAHRRRAA</sequence>
<gene>
    <name evidence="2" type="ORF">ABS361_12500</name>
</gene>
<evidence type="ECO:0000256" key="1">
    <source>
        <dbReference type="SAM" id="MobiDB-lite"/>
    </source>
</evidence>
<organism evidence="2">
    <name type="scientific">Methyloraptor flagellatus</name>
    <dbReference type="NCBI Taxonomy" id="3162530"/>
    <lineage>
        <taxon>Bacteria</taxon>
        <taxon>Pseudomonadati</taxon>
        <taxon>Pseudomonadota</taxon>
        <taxon>Alphaproteobacteria</taxon>
        <taxon>Hyphomicrobiales</taxon>
        <taxon>Ancalomicrobiaceae</taxon>
        <taxon>Methyloraptor</taxon>
    </lineage>
</organism>
<dbReference type="SUPFAM" id="SSF48452">
    <property type="entry name" value="TPR-like"/>
    <property type="match status" value="1"/>
</dbReference>
<feature type="region of interest" description="Disordered" evidence="1">
    <location>
        <begin position="102"/>
        <end position="142"/>
    </location>
</feature>
<dbReference type="Gene3D" id="1.25.40.10">
    <property type="entry name" value="Tetratricopeptide repeat domain"/>
    <property type="match status" value="1"/>
</dbReference>
<proteinExistence type="predicted"/>
<dbReference type="EMBL" id="CP158568">
    <property type="protein sequence ID" value="XBY42931.1"/>
    <property type="molecule type" value="Genomic_DNA"/>
</dbReference>
<reference evidence="2" key="1">
    <citation type="submission" date="2024-06" db="EMBL/GenBank/DDBJ databases">
        <title>Methylostella associata gen. nov., sp. nov., a novel Ancalomicrobiaceae-affiliated facultatively methylotrophic bacteria that feed on methanotrophs of the genus Methylococcus.</title>
        <authorList>
            <person name="Saltykova V."/>
            <person name="Danilova O.V."/>
            <person name="Oshkin I.Y."/>
            <person name="Belova S.E."/>
            <person name="Pimenov N.V."/>
            <person name="Dedysh S.N."/>
        </authorList>
    </citation>
    <scope>NUCLEOTIDE SEQUENCE</scope>
    <source>
        <strain evidence="2">S20</strain>
    </source>
</reference>
<evidence type="ECO:0000313" key="2">
    <source>
        <dbReference type="EMBL" id="XBY42931.1"/>
    </source>
</evidence>
<dbReference type="RefSeq" id="WP_407048034.1">
    <property type="nucleotide sequence ID" value="NZ_CP158568.1"/>
</dbReference>
<name>A0AAU7X7H3_9HYPH</name>
<protein>
    <recommendedName>
        <fullName evidence="3">Tetratricopeptide repeat protein</fullName>
    </recommendedName>
</protein>
<dbReference type="AlphaFoldDB" id="A0AAU7X7H3"/>
<evidence type="ECO:0008006" key="3">
    <source>
        <dbReference type="Google" id="ProtNLM"/>
    </source>
</evidence>
<dbReference type="KEGG" id="mflg:ABS361_12500"/>
<dbReference type="InterPro" id="IPR011990">
    <property type="entry name" value="TPR-like_helical_dom_sf"/>
</dbReference>
<accession>A0AAU7X7H3</accession>